<protein>
    <recommendedName>
        <fullName evidence="2">serine--tRNA ligase</fullName>
        <ecNumber evidence="2">6.1.1.11</ecNumber>
    </recommendedName>
    <alternativeName>
        <fullName evidence="7">Seryl-tRNA synthetase</fullName>
    </alternativeName>
</protein>
<comment type="caution">
    <text evidence="9">The sequence shown here is derived from an EMBL/GenBank/DDBJ whole genome shotgun (WGS) entry which is preliminary data.</text>
</comment>
<dbReference type="SUPFAM" id="SSF55681">
    <property type="entry name" value="Class II aaRS and biotin synthetases"/>
    <property type="match status" value="1"/>
</dbReference>
<keyword evidence="6" id="KW-0030">Aminoacyl-tRNA synthetase</keyword>
<evidence type="ECO:0000256" key="4">
    <source>
        <dbReference type="ARBA" id="ARBA00022741"/>
    </source>
</evidence>
<dbReference type="InterPro" id="IPR045864">
    <property type="entry name" value="aa-tRNA-synth_II/BPL/LPL"/>
</dbReference>
<sequence>MQATWYKYKCHCKNLKTSKQRIPIHQTLAGRCYSSENACKSDDENERLYGKWELPDIDLDWDYLSDPGNRDAIKMNILNRKGVGNINKLKKDKSDVERELYETAIELPNQTHPAVSIDPNSEGTLLENVGKQREFDFKPRSVVELGEHLGILRTSNVKLTTGPRTYYFRGALAMMEQALIKYTIDSLKQQGFKMMSVPDLLYPEIIERCGFKTTGERNQVYRLEPNKYGHVCLAGTGEMPLAAFCMGHGFAWEELPQKLMTVTRCYRAETSTVEEEQGIYRVHQFTKVEMFVVTGQEHQTDSQKMMDLMLDVQKQLFTPLGLYMRILDMPAHDLGAPAYRKYDIEAWMPAKEFWGEISSTSNCTDYQSRRLDIRYWNNDGNLKHCHTLNGTACAVPRLIMGILETHQQKDKTVSIPEVLQPYMDGVKILKPDNRTVMKPIRYSKGIMKHIRSA</sequence>
<evidence type="ECO:0000256" key="2">
    <source>
        <dbReference type="ARBA" id="ARBA00012840"/>
    </source>
</evidence>
<dbReference type="GO" id="GO:0005524">
    <property type="term" value="F:ATP binding"/>
    <property type="evidence" value="ECO:0007669"/>
    <property type="project" value="UniProtKB-KW"/>
</dbReference>
<evidence type="ECO:0000313" key="10">
    <source>
        <dbReference type="Proteomes" id="UP001208570"/>
    </source>
</evidence>
<reference evidence="9" key="1">
    <citation type="journal article" date="2023" name="Mol. Biol. Evol.">
        <title>Third-Generation Sequencing Reveals the Adaptive Role of the Epigenome in Three Deep-Sea Polychaetes.</title>
        <authorList>
            <person name="Perez M."/>
            <person name="Aroh O."/>
            <person name="Sun Y."/>
            <person name="Lan Y."/>
            <person name="Juniper S.K."/>
            <person name="Young C.R."/>
            <person name="Angers B."/>
            <person name="Qian P.Y."/>
        </authorList>
    </citation>
    <scope>NUCLEOTIDE SEQUENCE</scope>
    <source>
        <strain evidence="9">P08H-3</strain>
    </source>
</reference>
<dbReference type="PRINTS" id="PR00981">
    <property type="entry name" value="TRNASYNTHSER"/>
</dbReference>
<evidence type="ECO:0000259" key="8">
    <source>
        <dbReference type="PROSITE" id="PS50862"/>
    </source>
</evidence>
<dbReference type="GO" id="GO:0006434">
    <property type="term" value="P:seryl-tRNA aminoacylation"/>
    <property type="evidence" value="ECO:0007669"/>
    <property type="project" value="InterPro"/>
</dbReference>
<dbReference type="PANTHER" id="PTHR11778">
    <property type="entry name" value="SERYL-TRNA SYNTHETASE"/>
    <property type="match status" value="1"/>
</dbReference>
<evidence type="ECO:0000256" key="3">
    <source>
        <dbReference type="ARBA" id="ARBA00022598"/>
    </source>
</evidence>
<dbReference type="FunFam" id="3.30.930.10:FF:000078">
    <property type="entry name" value="Seryl-tRNA synthetase"/>
    <property type="match status" value="1"/>
</dbReference>
<dbReference type="EMBL" id="JAODUP010000684">
    <property type="protein sequence ID" value="KAK2145396.1"/>
    <property type="molecule type" value="Genomic_DNA"/>
</dbReference>
<gene>
    <name evidence="9" type="ORF">LSH36_685g01023</name>
</gene>
<keyword evidence="4" id="KW-0547">Nucleotide-binding</keyword>
<keyword evidence="3" id="KW-0436">Ligase</keyword>
<evidence type="ECO:0000256" key="5">
    <source>
        <dbReference type="ARBA" id="ARBA00022840"/>
    </source>
</evidence>
<dbReference type="PROSITE" id="PS50862">
    <property type="entry name" value="AA_TRNA_LIGASE_II"/>
    <property type="match status" value="1"/>
</dbReference>
<evidence type="ECO:0000313" key="9">
    <source>
        <dbReference type="EMBL" id="KAK2145396.1"/>
    </source>
</evidence>
<evidence type="ECO:0000256" key="7">
    <source>
        <dbReference type="ARBA" id="ARBA00031113"/>
    </source>
</evidence>
<evidence type="ECO:0000256" key="6">
    <source>
        <dbReference type="ARBA" id="ARBA00023146"/>
    </source>
</evidence>
<dbReference type="InterPro" id="IPR006195">
    <property type="entry name" value="aa-tRNA-synth_II"/>
</dbReference>
<accession>A0AAD9J2D1</accession>
<dbReference type="GO" id="GO:0004828">
    <property type="term" value="F:serine-tRNA ligase activity"/>
    <property type="evidence" value="ECO:0007669"/>
    <property type="project" value="UniProtKB-EC"/>
</dbReference>
<dbReference type="InterPro" id="IPR002317">
    <property type="entry name" value="Ser-tRNA-ligase_type_1"/>
</dbReference>
<dbReference type="Pfam" id="PF00587">
    <property type="entry name" value="tRNA-synt_2b"/>
    <property type="match status" value="1"/>
</dbReference>
<evidence type="ECO:0000256" key="1">
    <source>
        <dbReference type="ARBA" id="ARBA00010728"/>
    </source>
</evidence>
<feature type="domain" description="Aminoacyl-transfer RNA synthetases class-II family profile" evidence="8">
    <location>
        <begin position="175"/>
        <end position="416"/>
    </location>
</feature>
<comment type="similarity">
    <text evidence="1">Belongs to the class-II aminoacyl-tRNA synthetase family. Type-1 seryl-tRNA synthetase subfamily.</text>
</comment>
<keyword evidence="5" id="KW-0067">ATP-binding</keyword>
<dbReference type="InterPro" id="IPR002314">
    <property type="entry name" value="aa-tRNA-synt_IIb"/>
</dbReference>
<proteinExistence type="inferred from homology"/>
<keyword evidence="10" id="KW-1185">Reference proteome</keyword>
<dbReference type="EC" id="6.1.1.11" evidence="2"/>
<dbReference type="AlphaFoldDB" id="A0AAD9J2D1"/>
<organism evidence="9 10">
    <name type="scientific">Paralvinella palmiformis</name>
    <dbReference type="NCBI Taxonomy" id="53620"/>
    <lineage>
        <taxon>Eukaryota</taxon>
        <taxon>Metazoa</taxon>
        <taxon>Spiralia</taxon>
        <taxon>Lophotrochozoa</taxon>
        <taxon>Annelida</taxon>
        <taxon>Polychaeta</taxon>
        <taxon>Sedentaria</taxon>
        <taxon>Canalipalpata</taxon>
        <taxon>Terebellida</taxon>
        <taxon>Terebelliformia</taxon>
        <taxon>Alvinellidae</taxon>
        <taxon>Paralvinella</taxon>
    </lineage>
</organism>
<dbReference type="Gene3D" id="3.30.930.10">
    <property type="entry name" value="Bira Bifunctional Protein, Domain 2"/>
    <property type="match status" value="1"/>
</dbReference>
<dbReference type="Proteomes" id="UP001208570">
    <property type="component" value="Unassembled WGS sequence"/>
</dbReference>
<name>A0AAD9J2D1_9ANNE</name>